<evidence type="ECO:0000313" key="4">
    <source>
        <dbReference type="EMBL" id="CAI6333236.1"/>
    </source>
</evidence>
<dbReference type="FunFam" id="1.25.40.180:FF:000045">
    <property type="entry name" value="snRNA cap binding complex subunit (Gcr3), putative"/>
    <property type="match status" value="1"/>
</dbReference>
<feature type="compositionally biased region" description="Basic and acidic residues" evidence="1">
    <location>
        <begin position="175"/>
        <end position="191"/>
    </location>
</feature>
<feature type="compositionally biased region" description="Basic residues" evidence="1">
    <location>
        <begin position="89"/>
        <end position="107"/>
    </location>
</feature>
<evidence type="ECO:0008006" key="6">
    <source>
        <dbReference type="Google" id="ProtNLM"/>
    </source>
</evidence>
<feature type="compositionally biased region" description="Polar residues" evidence="1">
    <location>
        <begin position="145"/>
        <end position="156"/>
    </location>
</feature>
<dbReference type="PANTHER" id="PTHR12412">
    <property type="entry name" value="CAP BINDING PROTEIN"/>
    <property type="match status" value="1"/>
</dbReference>
<comment type="caution">
    <text evidence="4">The sequence shown here is derived from an EMBL/GenBank/DDBJ whole genome shotgun (WGS) entry which is preliminary data.</text>
</comment>
<dbReference type="Pfam" id="PF09090">
    <property type="entry name" value="MIF4G_like_2"/>
    <property type="match status" value="1"/>
</dbReference>
<dbReference type="SUPFAM" id="SSF48371">
    <property type="entry name" value="ARM repeat"/>
    <property type="match status" value="3"/>
</dbReference>
<dbReference type="Gene3D" id="1.25.40.180">
    <property type="match status" value="3"/>
</dbReference>
<protein>
    <recommendedName>
        <fullName evidence="6">Cap binding protein</fullName>
    </recommendedName>
</protein>
<dbReference type="AlphaFoldDB" id="A0A9W4UE49"/>
<organism evidence="4 5">
    <name type="scientific">Periconia digitata</name>
    <dbReference type="NCBI Taxonomy" id="1303443"/>
    <lineage>
        <taxon>Eukaryota</taxon>
        <taxon>Fungi</taxon>
        <taxon>Dikarya</taxon>
        <taxon>Ascomycota</taxon>
        <taxon>Pezizomycotina</taxon>
        <taxon>Dothideomycetes</taxon>
        <taxon>Pleosporomycetidae</taxon>
        <taxon>Pleosporales</taxon>
        <taxon>Massarineae</taxon>
        <taxon>Periconiaceae</taxon>
        <taxon>Periconia</taxon>
    </lineage>
</organism>
<dbReference type="InterPro" id="IPR027159">
    <property type="entry name" value="CBP80"/>
</dbReference>
<feature type="region of interest" description="Disordered" evidence="1">
    <location>
        <begin position="127"/>
        <end position="161"/>
    </location>
</feature>
<gene>
    <name evidence="4" type="ORF">PDIGIT_LOCUS6274</name>
</gene>
<feature type="region of interest" description="Disordered" evidence="1">
    <location>
        <begin position="1"/>
        <end position="35"/>
    </location>
</feature>
<feature type="compositionally biased region" description="Basic and acidic residues" evidence="1">
    <location>
        <begin position="198"/>
        <end position="236"/>
    </location>
</feature>
<keyword evidence="5" id="KW-1185">Reference proteome</keyword>
<evidence type="ECO:0000256" key="1">
    <source>
        <dbReference type="SAM" id="MobiDB-lite"/>
    </source>
</evidence>
<dbReference type="InterPro" id="IPR015174">
    <property type="entry name" value="MIF4G-like_typ-2"/>
</dbReference>
<dbReference type="GO" id="GO:0005846">
    <property type="term" value="C:nuclear cap binding complex"/>
    <property type="evidence" value="ECO:0007669"/>
    <property type="project" value="InterPro"/>
</dbReference>
<feature type="domain" description="MIF4G-like type 1" evidence="2">
    <location>
        <begin position="523"/>
        <end position="714"/>
    </location>
</feature>
<sequence>MSRSRSQWDTGEPMELDLPYRPACSPNITSTDSSDTNCIRQNVYIHPERSALMQDDSSFSHTEVDPRDLDFRFRPSVESSNLALSSSRSRSKYIRRTRHKSPPRRRSDRYEEPRIYTYDSYIPSYRRRRISDSSDHSRSRRDHLTTNTDPLPSQFAQRAESPLVVAMADLDMRADDRDDRRDRGRYNRDNRGGNNKRRRDDEDDHHYTPRDDRRVSQRRRRDDPRDGHRRGRYEEPPFPKLRRMIINIASTAKLPEDESIEIARLLRDNFDDDDVRNQFFDVFTQLIIDQPFKIPFVAAVAFYGNQIKAEITVEAMKRVGARLQDALAAGQWREFKLLLRFFACLQPIFEEDGIFSLLGQLFDTVVDLQSANENDVVGIELVKTILLTMPYAIASGGSRFHEKANELLNSTGIVAGNTLSVEGFIHPYDDELEETVINYHSVIGLLQQQLTSESQSGWKLACIPKFHVDALQRTNPEETLSTAPATHVFPTFTIPSPVNPGPKPLFPEAYFSLFANSESSTVPALTDIAASLIRDAIVDTIDQLDFNREVVAKFLVDLDCYWSHGTFANRGIALDKFVQEFGTDKKTYKSEDMAIDAIFSLLFKLPTSEHKLVYYHSLITQCCKAAPAAIAPSLGRAIRTIYKNLHAMDLELGHRFLDWFSHHLSNFEFRWRWAEWIDDLKLSKLEPKKAFIIAALDKEIRLSFAKRVRQTLPEEFSQLIPVRLDEDISPEFKYEKSETPYAAEGQMLLQQLRKKATHEQVQETIDKIHSQAEEQGITDVLVPSTDAFVTAICRLGAKSLSHFLSCVERGRERLLNIAQESESARRQIVTSVVEYWKDQPGIAVRIVDLLLNYTILAPMTVIQWVFGEHMGAGEALTESWVFEMVSNTVTKVTNRNRQIASARLQKGLPAEQVEMVDATLTKDRDNARELFKYIADACQGLSEGAADGLIEKETSGALSAEDGQLIRAWGKRWNMVFIRKSAIEESVVGEQAVEAKIKFLAAQPEPEIVELAKVDDTNGAAAENGDSMVE</sequence>
<feature type="domain" description="MIF4G-like type 2" evidence="3">
    <location>
        <begin position="732"/>
        <end position="985"/>
    </location>
</feature>
<dbReference type="GO" id="GO:0005634">
    <property type="term" value="C:nucleus"/>
    <property type="evidence" value="ECO:0007669"/>
    <property type="project" value="TreeGrafter"/>
</dbReference>
<proteinExistence type="predicted"/>
<dbReference type="Proteomes" id="UP001152607">
    <property type="component" value="Unassembled WGS sequence"/>
</dbReference>
<dbReference type="GO" id="GO:0006406">
    <property type="term" value="P:mRNA export from nucleus"/>
    <property type="evidence" value="ECO:0007669"/>
    <property type="project" value="InterPro"/>
</dbReference>
<name>A0A9W4UE49_9PLEO</name>
<dbReference type="InterPro" id="IPR016024">
    <property type="entry name" value="ARM-type_fold"/>
</dbReference>
<accession>A0A9W4UE49</accession>
<feature type="region of interest" description="Disordered" evidence="1">
    <location>
        <begin position="175"/>
        <end position="236"/>
    </location>
</feature>
<reference evidence="4" key="1">
    <citation type="submission" date="2023-01" db="EMBL/GenBank/DDBJ databases">
        <authorList>
            <person name="Van Ghelder C."/>
            <person name="Rancurel C."/>
        </authorList>
    </citation>
    <scope>NUCLEOTIDE SEQUENCE</scope>
    <source>
        <strain evidence="4">CNCM I-4278</strain>
    </source>
</reference>
<dbReference type="GO" id="GO:0003729">
    <property type="term" value="F:mRNA binding"/>
    <property type="evidence" value="ECO:0007669"/>
    <property type="project" value="TreeGrafter"/>
</dbReference>
<dbReference type="GO" id="GO:0000339">
    <property type="term" value="F:RNA cap binding"/>
    <property type="evidence" value="ECO:0007669"/>
    <property type="project" value="InterPro"/>
</dbReference>
<dbReference type="GO" id="GO:0000184">
    <property type="term" value="P:nuclear-transcribed mRNA catabolic process, nonsense-mediated decay"/>
    <property type="evidence" value="ECO:0007669"/>
    <property type="project" value="TreeGrafter"/>
</dbReference>
<evidence type="ECO:0000259" key="2">
    <source>
        <dbReference type="Pfam" id="PF09088"/>
    </source>
</evidence>
<dbReference type="Pfam" id="PF09088">
    <property type="entry name" value="MIF4G_like"/>
    <property type="match status" value="1"/>
</dbReference>
<dbReference type="OrthoDB" id="10252707at2759"/>
<feature type="compositionally biased region" description="Polar residues" evidence="1">
    <location>
        <begin position="26"/>
        <end position="35"/>
    </location>
</feature>
<evidence type="ECO:0000313" key="5">
    <source>
        <dbReference type="Proteomes" id="UP001152607"/>
    </source>
</evidence>
<evidence type="ECO:0000259" key="3">
    <source>
        <dbReference type="Pfam" id="PF09090"/>
    </source>
</evidence>
<dbReference type="InterPro" id="IPR015172">
    <property type="entry name" value="MIF4G-like_typ-1"/>
</dbReference>
<feature type="region of interest" description="Disordered" evidence="1">
    <location>
        <begin position="80"/>
        <end position="112"/>
    </location>
</feature>
<dbReference type="EMBL" id="CAOQHR010000004">
    <property type="protein sequence ID" value="CAI6333236.1"/>
    <property type="molecule type" value="Genomic_DNA"/>
</dbReference>
<dbReference type="PANTHER" id="PTHR12412:SF2">
    <property type="entry name" value="NUCLEAR CAP-BINDING PROTEIN SUBUNIT 1"/>
    <property type="match status" value="1"/>
</dbReference>